<dbReference type="Proteomes" id="UP000623129">
    <property type="component" value="Unassembled WGS sequence"/>
</dbReference>
<evidence type="ECO:0000313" key="2">
    <source>
        <dbReference type="Proteomes" id="UP000623129"/>
    </source>
</evidence>
<accession>A0A833QPF7</accession>
<name>A0A833QPF7_9POAL</name>
<protein>
    <submittedName>
        <fullName evidence="1">Uncharacterized protein</fullName>
    </submittedName>
</protein>
<sequence length="84" mass="9714">MRRRGARQEKHIAEERLRGDRGRKEIGRWDHMQPKVHVVSRKHRGHSQVTAVVRRPRRLLDGGAAATAASSRRLLQRCKYGAKI</sequence>
<gene>
    <name evidence="1" type="ORF">FCM35_KLT13553</name>
</gene>
<evidence type="ECO:0000313" key="1">
    <source>
        <dbReference type="EMBL" id="KAF3322412.1"/>
    </source>
</evidence>
<dbReference type="EMBL" id="SWLB01000025">
    <property type="protein sequence ID" value="KAF3322412.1"/>
    <property type="molecule type" value="Genomic_DNA"/>
</dbReference>
<dbReference type="AlphaFoldDB" id="A0A833QPF7"/>
<organism evidence="1 2">
    <name type="scientific">Carex littledalei</name>
    <dbReference type="NCBI Taxonomy" id="544730"/>
    <lineage>
        <taxon>Eukaryota</taxon>
        <taxon>Viridiplantae</taxon>
        <taxon>Streptophyta</taxon>
        <taxon>Embryophyta</taxon>
        <taxon>Tracheophyta</taxon>
        <taxon>Spermatophyta</taxon>
        <taxon>Magnoliopsida</taxon>
        <taxon>Liliopsida</taxon>
        <taxon>Poales</taxon>
        <taxon>Cyperaceae</taxon>
        <taxon>Cyperoideae</taxon>
        <taxon>Cariceae</taxon>
        <taxon>Carex</taxon>
        <taxon>Carex subgen. Euthyceras</taxon>
    </lineage>
</organism>
<proteinExistence type="predicted"/>
<reference evidence="1" key="1">
    <citation type="submission" date="2020-01" db="EMBL/GenBank/DDBJ databases">
        <title>Genome sequence of Kobresia littledalei, the first chromosome-level genome in the family Cyperaceae.</title>
        <authorList>
            <person name="Qu G."/>
        </authorList>
    </citation>
    <scope>NUCLEOTIDE SEQUENCE</scope>
    <source>
        <strain evidence="1">C.B.Clarke</strain>
        <tissue evidence="1">Leaf</tissue>
    </source>
</reference>
<keyword evidence="2" id="KW-1185">Reference proteome</keyword>
<comment type="caution">
    <text evidence="1">The sequence shown here is derived from an EMBL/GenBank/DDBJ whole genome shotgun (WGS) entry which is preliminary data.</text>
</comment>